<keyword evidence="2" id="KW-1185">Reference proteome</keyword>
<name>A0A8J6B6P0_ELECQ</name>
<dbReference type="Proteomes" id="UP000770717">
    <property type="component" value="Unassembled WGS sequence"/>
</dbReference>
<dbReference type="PROSITE" id="PS51257">
    <property type="entry name" value="PROKAR_LIPOPROTEIN"/>
    <property type="match status" value="1"/>
</dbReference>
<accession>A0A8J6B6P0</accession>
<reference evidence="1" key="1">
    <citation type="thesis" date="2020" institute="ProQuest LLC" country="789 East Eisenhower Parkway, Ann Arbor, MI, USA">
        <title>Comparative Genomics and Chromosome Evolution.</title>
        <authorList>
            <person name="Mudd A.B."/>
        </authorList>
    </citation>
    <scope>NUCLEOTIDE SEQUENCE</scope>
    <source>
        <strain evidence="1">HN-11 Male</strain>
        <tissue evidence="1">Kidney and liver</tissue>
    </source>
</reference>
<evidence type="ECO:0000313" key="1">
    <source>
        <dbReference type="EMBL" id="KAG9461656.1"/>
    </source>
</evidence>
<proteinExistence type="predicted"/>
<sequence length="117" mass="12191">MPGERCGDGGFNCRGAPQFSLTSLGCWGGYVTCVLTGNYATALHFARPLRASGCVAGFRIRAPQLEGSLPGSPAAEEVLGSDVSWASRRCCFPCLHGSSKGGELGLPQDKYGGINHL</sequence>
<dbReference type="AlphaFoldDB" id="A0A8J6B6P0"/>
<evidence type="ECO:0000313" key="2">
    <source>
        <dbReference type="Proteomes" id="UP000770717"/>
    </source>
</evidence>
<organism evidence="1 2">
    <name type="scientific">Eleutherodactylus coqui</name>
    <name type="common">Puerto Rican coqui</name>
    <dbReference type="NCBI Taxonomy" id="57060"/>
    <lineage>
        <taxon>Eukaryota</taxon>
        <taxon>Metazoa</taxon>
        <taxon>Chordata</taxon>
        <taxon>Craniata</taxon>
        <taxon>Vertebrata</taxon>
        <taxon>Euteleostomi</taxon>
        <taxon>Amphibia</taxon>
        <taxon>Batrachia</taxon>
        <taxon>Anura</taxon>
        <taxon>Neobatrachia</taxon>
        <taxon>Hyloidea</taxon>
        <taxon>Eleutherodactylidae</taxon>
        <taxon>Eleutherodactylinae</taxon>
        <taxon>Eleutherodactylus</taxon>
        <taxon>Eleutherodactylus</taxon>
    </lineage>
</organism>
<dbReference type="EMBL" id="WNTK01018186">
    <property type="protein sequence ID" value="KAG9461656.1"/>
    <property type="molecule type" value="Genomic_DNA"/>
</dbReference>
<comment type="caution">
    <text evidence="1">The sequence shown here is derived from an EMBL/GenBank/DDBJ whole genome shotgun (WGS) entry which is preliminary data.</text>
</comment>
<protein>
    <submittedName>
        <fullName evidence="1">Uncharacterized protein</fullName>
    </submittedName>
</protein>
<gene>
    <name evidence="1" type="ORF">GDO78_016120</name>
</gene>